<protein>
    <submittedName>
        <fullName evidence="1">Uncharacterized protein</fullName>
    </submittedName>
</protein>
<name>A0AAN9H1V5_9TELE</name>
<accession>A0AAN9H1V5</accession>
<gene>
    <name evidence="1" type="ORF">R3I93_014062</name>
</gene>
<reference evidence="1 2" key="1">
    <citation type="submission" date="2024-02" db="EMBL/GenBank/DDBJ databases">
        <title>Chromosome-level genome assembly of the Eurasian Minnow (Phoxinus phoxinus).</title>
        <authorList>
            <person name="Oriowo T.O."/>
            <person name="Martin S."/>
            <person name="Stange M."/>
            <person name="Chrysostomakis Y."/>
            <person name="Brown T."/>
            <person name="Winkler S."/>
            <person name="Kukowka S."/>
            <person name="Myers E.W."/>
            <person name="Bohne A."/>
        </authorList>
    </citation>
    <scope>NUCLEOTIDE SEQUENCE [LARGE SCALE GENOMIC DNA]</scope>
    <source>
        <strain evidence="1">ZFMK-TIS-60720</strain>
        <tissue evidence="1">Whole Organism</tissue>
    </source>
</reference>
<keyword evidence="2" id="KW-1185">Reference proteome</keyword>
<organism evidence="1 2">
    <name type="scientific">Phoxinus phoxinus</name>
    <name type="common">Eurasian minnow</name>
    <dbReference type="NCBI Taxonomy" id="58324"/>
    <lineage>
        <taxon>Eukaryota</taxon>
        <taxon>Metazoa</taxon>
        <taxon>Chordata</taxon>
        <taxon>Craniata</taxon>
        <taxon>Vertebrata</taxon>
        <taxon>Euteleostomi</taxon>
        <taxon>Actinopterygii</taxon>
        <taxon>Neopterygii</taxon>
        <taxon>Teleostei</taxon>
        <taxon>Ostariophysi</taxon>
        <taxon>Cypriniformes</taxon>
        <taxon>Leuciscidae</taxon>
        <taxon>Phoxininae</taxon>
        <taxon>Phoxinus</taxon>
    </lineage>
</organism>
<dbReference type="Proteomes" id="UP001364617">
    <property type="component" value="Unassembled WGS sequence"/>
</dbReference>
<evidence type="ECO:0000313" key="1">
    <source>
        <dbReference type="EMBL" id="KAK7146496.1"/>
    </source>
</evidence>
<proteinExistence type="predicted"/>
<sequence length="71" mass="7953">MTARQRSARGVKPWGGHGFQQTVYMLSDINILMKWSLHSTKVFFGLILSLSSGLKQLRPAGSVETLLQQLH</sequence>
<dbReference type="EMBL" id="JAYKXH010000014">
    <property type="protein sequence ID" value="KAK7146496.1"/>
    <property type="molecule type" value="Genomic_DNA"/>
</dbReference>
<dbReference type="AlphaFoldDB" id="A0AAN9H1V5"/>
<comment type="caution">
    <text evidence="1">The sequence shown here is derived from an EMBL/GenBank/DDBJ whole genome shotgun (WGS) entry which is preliminary data.</text>
</comment>
<evidence type="ECO:0000313" key="2">
    <source>
        <dbReference type="Proteomes" id="UP001364617"/>
    </source>
</evidence>